<dbReference type="InterPro" id="IPR021388">
    <property type="entry name" value="DUF3024"/>
</dbReference>
<accession>A0A1V2DX18</accession>
<dbReference type="AlphaFoldDB" id="A0A1V2DX18"/>
<evidence type="ECO:0000313" key="1">
    <source>
        <dbReference type="EMBL" id="ONF45202.1"/>
    </source>
</evidence>
<keyword evidence="2" id="KW-1185">Reference proteome</keyword>
<reference evidence="1 2" key="1">
    <citation type="submission" date="2016-12" db="EMBL/GenBank/DDBJ databases">
        <title>Marinobacter lutaoensis whole genome sequencing.</title>
        <authorList>
            <person name="Verma A."/>
            <person name="Krishnamurthi S."/>
        </authorList>
    </citation>
    <scope>NUCLEOTIDE SEQUENCE [LARGE SCALE GENOMIC DNA]</scope>
    <source>
        <strain evidence="1 2">T5054</strain>
    </source>
</reference>
<name>A0A1V2DX18_9GAMM</name>
<protein>
    <recommendedName>
        <fullName evidence="3">DUF3024 domain-containing protein</fullName>
    </recommendedName>
</protein>
<evidence type="ECO:0008006" key="3">
    <source>
        <dbReference type="Google" id="ProtNLM"/>
    </source>
</evidence>
<evidence type="ECO:0000313" key="2">
    <source>
        <dbReference type="Proteomes" id="UP000189339"/>
    </source>
</evidence>
<proteinExistence type="predicted"/>
<sequence length="115" mass="13693">MAFNDLERKRVEKAAKAFMEKHRPPAHIRNELDLAFRISGQSLEIYEIRPKWRSPEEKMELPAAKATYVKTQKVWKVYWQRRDLKWHAYPPQPEVDSVEKFLELVGKDESACFFG</sequence>
<dbReference type="RefSeq" id="WP_076722697.1">
    <property type="nucleotide sequence ID" value="NZ_MSCW01000001.1"/>
</dbReference>
<dbReference type="Pfam" id="PF11225">
    <property type="entry name" value="DUF3024"/>
    <property type="match status" value="1"/>
</dbReference>
<dbReference type="EMBL" id="MSCW01000001">
    <property type="protein sequence ID" value="ONF45202.1"/>
    <property type="molecule type" value="Genomic_DNA"/>
</dbReference>
<comment type="caution">
    <text evidence="1">The sequence shown here is derived from an EMBL/GenBank/DDBJ whole genome shotgun (WGS) entry which is preliminary data.</text>
</comment>
<dbReference type="Proteomes" id="UP000189339">
    <property type="component" value="Unassembled WGS sequence"/>
</dbReference>
<dbReference type="OrthoDB" id="1362002at2"/>
<gene>
    <name evidence="1" type="ORF">BTO32_01650</name>
</gene>
<organism evidence="1 2">
    <name type="scientific">Marinobacter lutaoensis</name>
    <dbReference type="NCBI Taxonomy" id="135739"/>
    <lineage>
        <taxon>Bacteria</taxon>
        <taxon>Pseudomonadati</taxon>
        <taxon>Pseudomonadota</taxon>
        <taxon>Gammaproteobacteria</taxon>
        <taxon>Pseudomonadales</taxon>
        <taxon>Marinobacteraceae</taxon>
        <taxon>Marinobacter</taxon>
    </lineage>
</organism>